<keyword evidence="1" id="KW-1133">Transmembrane helix</keyword>
<dbReference type="Pfam" id="PF03872">
    <property type="entry name" value="RseA_N"/>
    <property type="match status" value="1"/>
</dbReference>
<dbReference type="InterPro" id="IPR036147">
    <property type="entry name" value="Anti-sigma_E_RseA_N_sf"/>
</dbReference>
<protein>
    <submittedName>
        <fullName evidence="3">Sigma-E factor negative regulatory protein</fullName>
    </submittedName>
</protein>
<reference evidence="3 4" key="1">
    <citation type="submission" date="2023-10" db="EMBL/GenBank/DDBJ databases">
        <title>Noviherbaspirillum sp. CPCC 100848 genome assembly.</title>
        <authorList>
            <person name="Li X.Y."/>
            <person name="Fang X.M."/>
        </authorList>
    </citation>
    <scope>NUCLEOTIDE SEQUENCE [LARGE SCALE GENOMIC DNA]</scope>
    <source>
        <strain evidence="3 4">CPCC 100848</strain>
    </source>
</reference>
<feature type="domain" description="Anti sigma-E protein RseA N-terminal" evidence="2">
    <location>
        <begin position="8"/>
        <end position="86"/>
    </location>
</feature>
<evidence type="ECO:0000313" key="4">
    <source>
        <dbReference type="Proteomes" id="UP001352263"/>
    </source>
</evidence>
<organism evidence="3 4">
    <name type="scientific">Noviherbaspirillum album</name>
    <dbReference type="NCBI Taxonomy" id="3080276"/>
    <lineage>
        <taxon>Bacteria</taxon>
        <taxon>Pseudomonadati</taxon>
        <taxon>Pseudomonadota</taxon>
        <taxon>Betaproteobacteria</taxon>
        <taxon>Burkholderiales</taxon>
        <taxon>Oxalobacteraceae</taxon>
        <taxon>Noviherbaspirillum</taxon>
    </lineage>
</organism>
<keyword evidence="4" id="KW-1185">Reference proteome</keyword>
<proteinExistence type="predicted"/>
<evidence type="ECO:0000256" key="1">
    <source>
        <dbReference type="SAM" id="Phobius"/>
    </source>
</evidence>
<sequence length="217" mass="23045">MDSKIKTQEQISAMADGEIPVEQLDGLLASLRDKNAQEDWKLYHQIGDLLRSEDMNVRLSDDFSSRMSAMLDAEPTIVAPSSITGALKPSHDVKAQDVSRPARGSARRWAVPGMAAAAAMAAVAFVATPQLMVAFKSAPEGAPASVASVSVAGNAPIEIAGGSTPQEAVMATSESGEVVVRDPRIDDYLFAHQRYSPSVYSTAQYARSATFATESNK</sequence>
<dbReference type="InterPro" id="IPR052383">
    <property type="entry name" value="Anti-sigma-E_RseA-like"/>
</dbReference>
<feature type="transmembrane region" description="Helical" evidence="1">
    <location>
        <begin position="109"/>
        <end position="127"/>
    </location>
</feature>
<dbReference type="CDD" id="cd16328">
    <property type="entry name" value="RseA_N"/>
    <property type="match status" value="1"/>
</dbReference>
<dbReference type="PANTHER" id="PTHR38104:SF1">
    <property type="entry name" value="ANTI-SIGMA-E FACTOR RSEA"/>
    <property type="match status" value="1"/>
</dbReference>
<comment type="caution">
    <text evidence="3">The sequence shown here is derived from an EMBL/GenBank/DDBJ whole genome shotgun (WGS) entry which is preliminary data.</text>
</comment>
<accession>A0ABU6JEN2</accession>
<evidence type="ECO:0000313" key="3">
    <source>
        <dbReference type="EMBL" id="MEC4721995.1"/>
    </source>
</evidence>
<dbReference type="SUPFAM" id="SSF89069">
    <property type="entry name" value="N-terminal, cytoplasmic domain of anti-sigmaE factor RseA"/>
    <property type="match status" value="1"/>
</dbReference>
<keyword evidence="1" id="KW-0472">Membrane</keyword>
<gene>
    <name evidence="3" type="ORF">RY831_22755</name>
</gene>
<dbReference type="RefSeq" id="WP_326508677.1">
    <property type="nucleotide sequence ID" value="NZ_JAWIIV010000024.1"/>
</dbReference>
<dbReference type="Proteomes" id="UP001352263">
    <property type="component" value="Unassembled WGS sequence"/>
</dbReference>
<keyword evidence="1" id="KW-0812">Transmembrane</keyword>
<dbReference type="Gene3D" id="1.10.10.880">
    <property type="entry name" value="Anti sigma-E protein RseA, N-terminal domain"/>
    <property type="match status" value="1"/>
</dbReference>
<evidence type="ECO:0000259" key="2">
    <source>
        <dbReference type="Pfam" id="PF03872"/>
    </source>
</evidence>
<name>A0ABU6JEN2_9BURK</name>
<dbReference type="PANTHER" id="PTHR38104">
    <property type="match status" value="1"/>
</dbReference>
<dbReference type="InterPro" id="IPR005572">
    <property type="entry name" value="Anti-sigma_E_RseA_N"/>
</dbReference>
<dbReference type="EMBL" id="JAWIIV010000024">
    <property type="protein sequence ID" value="MEC4721995.1"/>
    <property type="molecule type" value="Genomic_DNA"/>
</dbReference>